<dbReference type="InterPro" id="IPR012160">
    <property type="entry name" value="LtaS-like"/>
</dbReference>
<dbReference type="PIRSF" id="PIRSF005091">
    <property type="entry name" value="Mmb_sulf_HI1246"/>
    <property type="match status" value="1"/>
</dbReference>
<evidence type="ECO:0000256" key="6">
    <source>
        <dbReference type="SAM" id="Phobius"/>
    </source>
</evidence>
<keyword evidence="3 6" id="KW-0812">Transmembrane</keyword>
<accession>A0ABT8RRR4</accession>
<reference evidence="8" key="1">
    <citation type="journal article" date="2014" name="Int. J. Syst. Evol. Microbiol.">
        <title>Complete genome of a new Firmicutes species belonging to the dominant human colonic microbiota ('Ruminococcus bicirculans') reveals two chromosomes and a selective capacity to utilize plant glucans.</title>
        <authorList>
            <consortium name="NISC Comparative Sequencing Program"/>
            <person name="Wegmann U."/>
            <person name="Louis P."/>
            <person name="Goesmann A."/>
            <person name="Henrissat B."/>
            <person name="Duncan S.H."/>
            <person name="Flint H.J."/>
        </authorList>
    </citation>
    <scope>NUCLEOTIDE SEQUENCE</scope>
    <source>
        <strain evidence="8">CECT 8869</strain>
    </source>
</reference>
<feature type="transmembrane region" description="Helical" evidence="6">
    <location>
        <begin position="12"/>
        <end position="34"/>
    </location>
</feature>
<evidence type="ECO:0000256" key="5">
    <source>
        <dbReference type="ARBA" id="ARBA00023136"/>
    </source>
</evidence>
<gene>
    <name evidence="8" type="ORF">Q2T41_09235</name>
</gene>
<evidence type="ECO:0000259" key="7">
    <source>
        <dbReference type="Pfam" id="PF00884"/>
    </source>
</evidence>
<evidence type="ECO:0000256" key="2">
    <source>
        <dbReference type="ARBA" id="ARBA00022475"/>
    </source>
</evidence>
<name>A0ABT8RRR4_9FLAO</name>
<dbReference type="Gene3D" id="3.40.720.10">
    <property type="entry name" value="Alkaline Phosphatase, subunit A"/>
    <property type="match status" value="1"/>
</dbReference>
<keyword evidence="5 6" id="KW-0472">Membrane</keyword>
<dbReference type="Pfam" id="PF00884">
    <property type="entry name" value="Sulfatase"/>
    <property type="match status" value="1"/>
</dbReference>
<comment type="subcellular location">
    <subcellularLocation>
        <location evidence="1">Cell membrane</location>
        <topology evidence="1">Multi-pass membrane protein</topology>
    </subcellularLocation>
</comment>
<dbReference type="CDD" id="cd16015">
    <property type="entry name" value="LTA_synthase"/>
    <property type="match status" value="1"/>
</dbReference>
<keyword evidence="9" id="KW-1185">Reference proteome</keyword>
<evidence type="ECO:0000256" key="1">
    <source>
        <dbReference type="ARBA" id="ARBA00004651"/>
    </source>
</evidence>
<organism evidence="8 9">
    <name type="scientific">Maribacter confluentis</name>
    <dbReference type="NCBI Taxonomy" id="1656093"/>
    <lineage>
        <taxon>Bacteria</taxon>
        <taxon>Pseudomonadati</taxon>
        <taxon>Bacteroidota</taxon>
        <taxon>Flavobacteriia</taxon>
        <taxon>Flavobacteriales</taxon>
        <taxon>Flavobacteriaceae</taxon>
        <taxon>Maribacter</taxon>
    </lineage>
</organism>
<protein>
    <submittedName>
        <fullName evidence="8">LTA synthase family protein</fullName>
    </submittedName>
</protein>
<proteinExistence type="predicted"/>
<dbReference type="InterPro" id="IPR000917">
    <property type="entry name" value="Sulfatase_N"/>
</dbReference>
<reference evidence="8" key="2">
    <citation type="submission" date="2023-06" db="EMBL/GenBank/DDBJ databases">
        <authorList>
            <person name="Lucena T."/>
            <person name="Sun Q."/>
        </authorList>
    </citation>
    <scope>NUCLEOTIDE SEQUENCE</scope>
    <source>
        <strain evidence="8">CECT 8869</strain>
    </source>
</reference>
<dbReference type="PANTHER" id="PTHR47371:SF3">
    <property type="entry name" value="PHOSPHOGLYCEROL TRANSFERASE I"/>
    <property type="match status" value="1"/>
</dbReference>
<dbReference type="Proteomes" id="UP001168579">
    <property type="component" value="Unassembled WGS sequence"/>
</dbReference>
<feature type="transmembrane region" description="Helical" evidence="6">
    <location>
        <begin position="87"/>
        <end position="106"/>
    </location>
</feature>
<dbReference type="InterPro" id="IPR050448">
    <property type="entry name" value="OpgB/LTA_synthase_biosynth"/>
</dbReference>
<feature type="transmembrane region" description="Helical" evidence="6">
    <location>
        <begin position="54"/>
        <end position="75"/>
    </location>
</feature>
<keyword evidence="2" id="KW-1003">Cell membrane</keyword>
<feature type="domain" description="Sulfatase N-terminal" evidence="7">
    <location>
        <begin position="283"/>
        <end position="566"/>
    </location>
</feature>
<comment type="caution">
    <text evidence="8">The sequence shown here is derived from an EMBL/GenBank/DDBJ whole genome shotgun (WGS) entry which is preliminary data.</text>
</comment>
<feature type="transmembrane region" description="Helical" evidence="6">
    <location>
        <begin position="180"/>
        <end position="197"/>
    </location>
</feature>
<dbReference type="PANTHER" id="PTHR47371">
    <property type="entry name" value="LIPOTEICHOIC ACID SYNTHASE"/>
    <property type="match status" value="1"/>
</dbReference>
<dbReference type="InterPro" id="IPR017850">
    <property type="entry name" value="Alkaline_phosphatase_core_sf"/>
</dbReference>
<evidence type="ECO:0000313" key="8">
    <source>
        <dbReference type="EMBL" id="MDO1512836.1"/>
    </source>
</evidence>
<feature type="transmembrane region" description="Helical" evidence="6">
    <location>
        <begin position="140"/>
        <end position="160"/>
    </location>
</feature>
<keyword evidence="4 6" id="KW-1133">Transmembrane helix</keyword>
<evidence type="ECO:0000313" key="9">
    <source>
        <dbReference type="Proteomes" id="UP001168579"/>
    </source>
</evidence>
<dbReference type="Gene3D" id="3.30.1120.80">
    <property type="match status" value="1"/>
</dbReference>
<evidence type="ECO:0000256" key="4">
    <source>
        <dbReference type="ARBA" id="ARBA00022989"/>
    </source>
</evidence>
<dbReference type="EMBL" id="JAUKUC010000001">
    <property type="protein sequence ID" value="MDO1512836.1"/>
    <property type="molecule type" value="Genomic_DNA"/>
</dbReference>
<dbReference type="SUPFAM" id="SSF53649">
    <property type="entry name" value="Alkaline phosphatase-like"/>
    <property type="match status" value="1"/>
</dbReference>
<sequence>MWTLLFPKRFTLLKAFVFLFICMSFLVRLSFFIFGFSEVDTGTGTIVRTFGTGLFYDIGTLSIFIIPFLIYLLIFPKKWYGSLVDRIITWFGFFLAVLIIYFSFFGEFTFWEEFQRRFNFIAVDYLIYTYEVVKNINESYPLPLLLGSLLSLVALTLLVLYKRKFFQKTFQNETTFKQRLLATLPWVTICLVFSFFINNDQAEWSKNRYNNELSKDGIYSFFAAFRNNELPYSEFYSTIPEKDAFTAVKKQYLPYGDTFVDATKNEIYRTIHSTDTTGTVQKPNIIFICIESLSGKYLSSLGGDQNITPVLDALANQSLFFANLYATGTRTVRGMEAITLSIPPTPGRSIVKRKNNTGLFTIGEVFKKQGYERNFFYGGDGYFDNMNTFFGGNGFNIIDRGRGFLLDANISVKRTNIEDEEVTFENAWGVCDEDIYNKVLKEADLAHQSSKPFFNFVMTTSNHKPFTYPEGKIDIPSGTGRNGAVKYTDYAIGAFIKEAKTKPWFKNTVFVIMSDHCASSAGKWELDVANYRIPAFIYNLPEQQNAKINTLCSQIDVFPTLFSTLGWTYESNLFGMDILKMKPENERAFIGNYRKLGYLKDSKVLVLGDGETINFYQRNVLDNSLKQTPMNESFKKIAVANYQVADELYHNGGLQLKSLNQ</sequence>
<evidence type="ECO:0000256" key="3">
    <source>
        <dbReference type="ARBA" id="ARBA00022692"/>
    </source>
</evidence>